<feature type="transmembrane region" description="Helical" evidence="2">
    <location>
        <begin position="68"/>
        <end position="89"/>
    </location>
</feature>
<organism evidence="3 4">
    <name type="scientific">Laticauda laticaudata</name>
    <name type="common">Blue-ringed sea krait</name>
    <name type="synonym">Blue-lipped sea krait</name>
    <dbReference type="NCBI Taxonomy" id="8630"/>
    <lineage>
        <taxon>Eukaryota</taxon>
        <taxon>Metazoa</taxon>
        <taxon>Chordata</taxon>
        <taxon>Craniata</taxon>
        <taxon>Vertebrata</taxon>
        <taxon>Euteleostomi</taxon>
        <taxon>Lepidosauria</taxon>
        <taxon>Squamata</taxon>
        <taxon>Bifurcata</taxon>
        <taxon>Unidentata</taxon>
        <taxon>Episquamata</taxon>
        <taxon>Toxicofera</taxon>
        <taxon>Serpentes</taxon>
        <taxon>Colubroidea</taxon>
        <taxon>Elapidae</taxon>
        <taxon>Laticaudinae</taxon>
        <taxon>Laticauda</taxon>
    </lineage>
</organism>
<keyword evidence="2" id="KW-1133">Transmembrane helix</keyword>
<evidence type="ECO:0000256" key="1">
    <source>
        <dbReference type="SAM" id="MobiDB-lite"/>
    </source>
</evidence>
<proteinExistence type="predicted"/>
<feature type="compositionally biased region" description="Polar residues" evidence="1">
    <location>
        <begin position="362"/>
        <end position="371"/>
    </location>
</feature>
<evidence type="ECO:0000313" key="3">
    <source>
        <dbReference type="Ensembl" id="ENSLLTP00000002035.1"/>
    </source>
</evidence>
<dbReference type="Gene3D" id="1.20.1070.10">
    <property type="entry name" value="Rhodopsin 7-helix transmembrane proteins"/>
    <property type="match status" value="1"/>
</dbReference>
<sequence length="371" mass="41121">FNSQNSPASIATLAGEFWELRSTCLKDPLKMLPHNMTWMKYPSLSKDSSTDFEEIIFAQQVISRFMHAYIGFFVPPGLLAGMVILGVCIQNYRNHVLDKLDILFCSQTVSNLFVVLLSLTIAVRPAYLRMSYIGCGSLSFFFNLGYFSSQFLLLLIILSLFLSRRPAQNALISKVHQSPGVCVAFILMCSFCAALMLSALLGVEHYQEETDCQLDPLFAWPEYEIVKFALGFCAPTLAEVLLSILAFVKKTPVGRYASGKNSQPLWAVLAMAASMLACRLFYNVLILSRAALKIKGETGTVQNELIMNIAEVVLFCESCASLALLLFLHPSYRTALLNALKHFTRGCGRGRQGANRAGEIQGNETGLSEMR</sequence>
<evidence type="ECO:0000256" key="2">
    <source>
        <dbReference type="SAM" id="Phobius"/>
    </source>
</evidence>
<dbReference type="PANTHER" id="PTHR37680:SF1">
    <property type="entry name" value="C130050O18RIK PROTEIN"/>
    <property type="match status" value="1"/>
</dbReference>
<dbReference type="PANTHER" id="PTHR37680">
    <property type="entry name" value="C130050O18RIK PROTEIN"/>
    <property type="match status" value="1"/>
</dbReference>
<feature type="transmembrane region" description="Helical" evidence="2">
    <location>
        <begin position="225"/>
        <end position="245"/>
    </location>
</feature>
<feature type="transmembrane region" description="Helical" evidence="2">
    <location>
        <begin position="140"/>
        <end position="161"/>
    </location>
</feature>
<evidence type="ECO:0000313" key="4">
    <source>
        <dbReference type="Proteomes" id="UP000694406"/>
    </source>
</evidence>
<feature type="transmembrane region" description="Helical" evidence="2">
    <location>
        <begin position="305"/>
        <end position="328"/>
    </location>
</feature>
<accession>A0A8C5RGH5</accession>
<protein>
    <submittedName>
        <fullName evidence="3">Uncharacterized protein</fullName>
    </submittedName>
</protein>
<keyword evidence="4" id="KW-1185">Reference proteome</keyword>
<dbReference type="SUPFAM" id="SSF81321">
    <property type="entry name" value="Family A G protein-coupled receptor-like"/>
    <property type="match status" value="1"/>
</dbReference>
<dbReference type="AlphaFoldDB" id="A0A8C5RGH5"/>
<keyword evidence="2" id="KW-0472">Membrane</keyword>
<feature type="transmembrane region" description="Helical" evidence="2">
    <location>
        <begin position="265"/>
        <end position="285"/>
    </location>
</feature>
<dbReference type="Ensembl" id="ENSLLTT00000002114.1">
    <property type="protein sequence ID" value="ENSLLTP00000002035.1"/>
    <property type="gene ID" value="ENSLLTG00000001586.1"/>
</dbReference>
<keyword evidence="2" id="KW-0812">Transmembrane</keyword>
<feature type="transmembrane region" description="Helical" evidence="2">
    <location>
        <begin position="109"/>
        <end position="128"/>
    </location>
</feature>
<name>A0A8C5RGH5_LATLA</name>
<feature type="transmembrane region" description="Helical" evidence="2">
    <location>
        <begin position="181"/>
        <end position="201"/>
    </location>
</feature>
<dbReference type="GeneTree" id="ENSGT00390000006068"/>
<feature type="region of interest" description="Disordered" evidence="1">
    <location>
        <begin position="351"/>
        <end position="371"/>
    </location>
</feature>
<dbReference type="Proteomes" id="UP000694406">
    <property type="component" value="Unplaced"/>
</dbReference>
<reference evidence="3" key="1">
    <citation type="submission" date="2025-08" db="UniProtKB">
        <authorList>
            <consortium name="Ensembl"/>
        </authorList>
    </citation>
    <scope>IDENTIFICATION</scope>
</reference>
<reference evidence="3" key="2">
    <citation type="submission" date="2025-09" db="UniProtKB">
        <authorList>
            <consortium name="Ensembl"/>
        </authorList>
    </citation>
    <scope>IDENTIFICATION</scope>
</reference>